<proteinExistence type="predicted"/>
<accession>A0A4R7F017</accession>
<comment type="caution">
    <text evidence="2">The sequence shown here is derived from an EMBL/GenBank/DDBJ whole genome shotgun (WGS) entry which is preliminary data.</text>
</comment>
<name>A0A4R7F017_9FLAO</name>
<evidence type="ECO:0000313" key="3">
    <source>
        <dbReference type="Proteomes" id="UP000295215"/>
    </source>
</evidence>
<feature type="chain" id="PRO_5020917255" description="DUF4369 domain-containing protein" evidence="1">
    <location>
        <begin position="19"/>
        <end position="239"/>
    </location>
</feature>
<organism evidence="2 3">
    <name type="scientific">Myroides indicus</name>
    <dbReference type="NCBI Taxonomy" id="1323422"/>
    <lineage>
        <taxon>Bacteria</taxon>
        <taxon>Pseudomonadati</taxon>
        <taxon>Bacteroidota</taxon>
        <taxon>Flavobacteriia</taxon>
        <taxon>Flavobacteriales</taxon>
        <taxon>Flavobacteriaceae</taxon>
        <taxon>Myroides</taxon>
    </lineage>
</organism>
<keyword evidence="1" id="KW-0732">Signal</keyword>
<evidence type="ECO:0000256" key="1">
    <source>
        <dbReference type="SAM" id="SignalP"/>
    </source>
</evidence>
<gene>
    <name evidence="2" type="ORF">C8P70_12110</name>
</gene>
<dbReference type="EMBL" id="SOAG01000021">
    <property type="protein sequence ID" value="TDS55895.1"/>
    <property type="molecule type" value="Genomic_DNA"/>
</dbReference>
<evidence type="ECO:0008006" key="4">
    <source>
        <dbReference type="Google" id="ProtNLM"/>
    </source>
</evidence>
<feature type="signal peptide" evidence="1">
    <location>
        <begin position="1"/>
        <end position="18"/>
    </location>
</feature>
<sequence>MKSFICVCVLLCCLNMCGQIRSPFMGKIVEKNGYESGIAVTNTTSGKWGNVNNKGSFIILAQPGDTLRFKTLLQEKFSYIITDEDIDKEIVLIPFESKNAEYGGNMLQEIKINTFDLKSIGLDFGAAVRYTPVEAQLHAATSGPINALINAISGRTKSLKKALVYEKQEMTKNRLFEVFSKEELGRRFDIYPENIEGFAYYLVEDADMSILLNEDLPNRRQVEFRISELLPDYRKRTTN</sequence>
<dbReference type="AlphaFoldDB" id="A0A4R7F017"/>
<evidence type="ECO:0000313" key="2">
    <source>
        <dbReference type="EMBL" id="TDS55895.1"/>
    </source>
</evidence>
<reference evidence="2 3" key="1">
    <citation type="submission" date="2019-03" db="EMBL/GenBank/DDBJ databases">
        <title>Genomic Encyclopedia of Archaeal and Bacterial Type Strains, Phase II (KMG-II): from individual species to whole genera.</title>
        <authorList>
            <person name="Goeker M."/>
        </authorList>
    </citation>
    <scope>NUCLEOTIDE SEQUENCE [LARGE SCALE GENOMIC DNA]</scope>
    <source>
        <strain evidence="2 3">DSM 28213</strain>
    </source>
</reference>
<keyword evidence="3" id="KW-1185">Reference proteome</keyword>
<dbReference type="Proteomes" id="UP000295215">
    <property type="component" value="Unassembled WGS sequence"/>
</dbReference>
<protein>
    <recommendedName>
        <fullName evidence="4">DUF4369 domain-containing protein</fullName>
    </recommendedName>
</protein>